<organism evidence="2 3">
    <name type="scientific">Trichonephila clavata</name>
    <name type="common">Joro spider</name>
    <name type="synonym">Nephila clavata</name>
    <dbReference type="NCBI Taxonomy" id="2740835"/>
    <lineage>
        <taxon>Eukaryota</taxon>
        <taxon>Metazoa</taxon>
        <taxon>Ecdysozoa</taxon>
        <taxon>Arthropoda</taxon>
        <taxon>Chelicerata</taxon>
        <taxon>Arachnida</taxon>
        <taxon>Araneae</taxon>
        <taxon>Araneomorphae</taxon>
        <taxon>Entelegynae</taxon>
        <taxon>Araneoidea</taxon>
        <taxon>Nephilidae</taxon>
        <taxon>Trichonephila</taxon>
    </lineage>
</organism>
<accession>A0A8X6F939</accession>
<dbReference type="SUPFAM" id="SSF56219">
    <property type="entry name" value="DNase I-like"/>
    <property type="match status" value="1"/>
</dbReference>
<sequence length="92" mass="10188">MNILRRPSRRIKRGCVRSVSRGLRPKVDFNAKHPLWGSSLASDGGNELLNLLDENAFCVLNDGTPIYCSHSYDSRNALDVAFACPDIFTSCS</sequence>
<dbReference type="OrthoDB" id="6513770at2759"/>
<gene>
    <name evidence="2" type="ORF">TNCT_159011</name>
</gene>
<protein>
    <recommendedName>
        <fullName evidence="1">Endonuclease/exonuclease/phosphatase domain-containing protein</fullName>
    </recommendedName>
</protein>
<dbReference type="Pfam" id="PF14529">
    <property type="entry name" value="Exo_endo_phos_2"/>
    <property type="match status" value="1"/>
</dbReference>
<keyword evidence="3" id="KW-1185">Reference proteome</keyword>
<evidence type="ECO:0000313" key="2">
    <source>
        <dbReference type="EMBL" id="GFQ72764.1"/>
    </source>
</evidence>
<dbReference type="EMBL" id="BMAO01021197">
    <property type="protein sequence ID" value="GFQ72764.1"/>
    <property type="molecule type" value="Genomic_DNA"/>
</dbReference>
<proteinExistence type="predicted"/>
<dbReference type="Proteomes" id="UP000887116">
    <property type="component" value="Unassembled WGS sequence"/>
</dbReference>
<reference evidence="2" key="1">
    <citation type="submission" date="2020-07" db="EMBL/GenBank/DDBJ databases">
        <title>Multicomponent nature underlies the extraordinary mechanical properties of spider dragline silk.</title>
        <authorList>
            <person name="Kono N."/>
            <person name="Nakamura H."/>
            <person name="Mori M."/>
            <person name="Yoshida Y."/>
            <person name="Ohtoshi R."/>
            <person name="Malay A.D."/>
            <person name="Moran D.A.P."/>
            <person name="Tomita M."/>
            <person name="Numata K."/>
            <person name="Arakawa K."/>
        </authorList>
    </citation>
    <scope>NUCLEOTIDE SEQUENCE</scope>
</reference>
<dbReference type="Gene3D" id="3.60.10.10">
    <property type="entry name" value="Endonuclease/exonuclease/phosphatase"/>
    <property type="match status" value="1"/>
</dbReference>
<evidence type="ECO:0000259" key="1">
    <source>
        <dbReference type="Pfam" id="PF14529"/>
    </source>
</evidence>
<name>A0A8X6F939_TRICU</name>
<dbReference type="GO" id="GO:0003824">
    <property type="term" value="F:catalytic activity"/>
    <property type="evidence" value="ECO:0007669"/>
    <property type="project" value="InterPro"/>
</dbReference>
<comment type="caution">
    <text evidence="2">The sequence shown here is derived from an EMBL/GenBank/DDBJ whole genome shotgun (WGS) entry which is preliminary data.</text>
</comment>
<dbReference type="InterPro" id="IPR005135">
    <property type="entry name" value="Endo/exonuclease/phosphatase"/>
</dbReference>
<dbReference type="AlphaFoldDB" id="A0A8X6F939"/>
<feature type="domain" description="Endonuclease/exonuclease/phosphatase" evidence="1">
    <location>
        <begin position="27"/>
        <end position="89"/>
    </location>
</feature>
<dbReference type="InterPro" id="IPR036691">
    <property type="entry name" value="Endo/exonu/phosph_ase_sf"/>
</dbReference>
<evidence type="ECO:0000313" key="3">
    <source>
        <dbReference type="Proteomes" id="UP000887116"/>
    </source>
</evidence>